<dbReference type="Gene3D" id="3.40.50.300">
    <property type="entry name" value="P-loop containing nucleotide triphosphate hydrolases"/>
    <property type="match status" value="1"/>
</dbReference>
<dbReference type="InterPro" id="IPR027417">
    <property type="entry name" value="P-loop_NTPase"/>
</dbReference>
<dbReference type="Proteomes" id="UP000281112">
    <property type="component" value="Unassembled WGS sequence"/>
</dbReference>
<feature type="transmembrane region" description="Helical" evidence="2">
    <location>
        <begin position="232"/>
        <end position="257"/>
    </location>
</feature>
<dbReference type="SUPFAM" id="SSF110997">
    <property type="entry name" value="Sporulation related repeat"/>
    <property type="match status" value="1"/>
</dbReference>
<evidence type="ECO:0000256" key="1">
    <source>
        <dbReference type="SAM" id="MobiDB-lite"/>
    </source>
</evidence>
<dbReference type="PANTHER" id="PTHR35894">
    <property type="entry name" value="GENERAL SECRETION PATHWAY PROTEIN A-RELATED"/>
    <property type="match status" value="1"/>
</dbReference>
<protein>
    <submittedName>
        <fullName evidence="4">Cell division protein DamX</fullName>
    </submittedName>
</protein>
<dbReference type="GO" id="GO:0042834">
    <property type="term" value="F:peptidoglycan binding"/>
    <property type="evidence" value="ECO:0007669"/>
    <property type="project" value="InterPro"/>
</dbReference>
<reference evidence="4 5" key="1">
    <citation type="submission" date="2018-11" db="EMBL/GenBank/DDBJ databases">
        <title>Vibrio LJC006 sp. nov., isolated from seawater during the bloom of the enteromorpha.</title>
        <authorList>
            <person name="Liang J."/>
        </authorList>
    </citation>
    <scope>NUCLEOTIDE SEQUENCE [LARGE SCALE GENOMIC DNA]</scope>
    <source>
        <strain evidence="4 5">LJC006</strain>
    </source>
</reference>
<proteinExistence type="predicted"/>
<dbReference type="SUPFAM" id="SSF52540">
    <property type="entry name" value="P-loop containing nucleoside triphosphate hydrolases"/>
    <property type="match status" value="1"/>
</dbReference>
<dbReference type="GO" id="GO:0051301">
    <property type="term" value="P:cell division"/>
    <property type="evidence" value="ECO:0007669"/>
    <property type="project" value="UniProtKB-KW"/>
</dbReference>
<dbReference type="PANTHER" id="PTHR35894:SF7">
    <property type="entry name" value="GENERAL SECRETION PATHWAY PROTEIN A-RELATED"/>
    <property type="match status" value="1"/>
</dbReference>
<feature type="compositionally biased region" description="Polar residues" evidence="1">
    <location>
        <begin position="376"/>
        <end position="398"/>
    </location>
</feature>
<dbReference type="Gene3D" id="3.30.70.1070">
    <property type="entry name" value="Sporulation related repeat"/>
    <property type="match status" value="1"/>
</dbReference>
<gene>
    <name evidence="4" type="ORF">EES38_18780</name>
</gene>
<dbReference type="InterPro" id="IPR036680">
    <property type="entry name" value="SPOR-like_sf"/>
</dbReference>
<keyword evidence="4" id="KW-0132">Cell division</keyword>
<evidence type="ECO:0000256" key="2">
    <source>
        <dbReference type="SAM" id="Phobius"/>
    </source>
</evidence>
<feature type="domain" description="SPOR" evidence="3">
    <location>
        <begin position="411"/>
        <end position="489"/>
    </location>
</feature>
<dbReference type="InterPro" id="IPR052026">
    <property type="entry name" value="ExeA_AAA_ATPase_DNA-bind"/>
</dbReference>
<keyword evidence="4" id="KW-0131">Cell cycle</keyword>
<keyword evidence="2" id="KW-0812">Transmembrane</keyword>
<dbReference type="InterPro" id="IPR049945">
    <property type="entry name" value="AAA_22"/>
</dbReference>
<dbReference type="Pfam" id="PF05036">
    <property type="entry name" value="SPOR"/>
    <property type="match status" value="1"/>
</dbReference>
<dbReference type="OrthoDB" id="6189127at2"/>
<dbReference type="RefSeq" id="WP_124938746.1">
    <property type="nucleotide sequence ID" value="NZ_RJVQ01000011.1"/>
</dbReference>
<keyword evidence="2" id="KW-0472">Membrane</keyword>
<feature type="region of interest" description="Disordered" evidence="1">
    <location>
        <begin position="276"/>
        <end position="327"/>
    </location>
</feature>
<accession>A0A3N9TBT4</accession>
<dbReference type="AlphaFoldDB" id="A0A3N9TBT4"/>
<evidence type="ECO:0000259" key="3">
    <source>
        <dbReference type="PROSITE" id="PS51724"/>
    </source>
</evidence>
<evidence type="ECO:0000313" key="4">
    <source>
        <dbReference type="EMBL" id="RQW61647.1"/>
    </source>
</evidence>
<sequence>MSSANSLRVLELESQVEVLERLQLLSNFGSSLVTVTGVEGAGKTWIAQRFLEAWAEDKNQALLMCFPNQDDEQRRATILSQLSSQSYFDPTLSLSDTITEFYGSDSCNIVIVVDDAQLLSEALISELWMLVLESQNRTNWSINVVLFSLPNLLDPLLTRLSYGQEQKPVDVEIDLLSDDDADRFFEFHVMRYVEPNLEKRVRNAYSKVRKTPGNIMALGEQKMEKRVVIRSIIGSPINIAIIILLLLLLIGGGYYWMLRDGIDPAAVLGKREQTAIPTLSDEAQENDKETDPLDGSGSTLEDGVNDDSNALPPDVAETKDQVGIEDSNQKRVVISSDVVDALIGGEQPPAVEDTQDQAPESKPIHMDQSAEADAVQTPSAPQADVNHSQPTAEQKTAQDISFSFARDELMAMSDRSYTLQLGAFNTLPEVEKFIEQYKLQGEVNVYPTTRNEQQWLIVTYKNYPTIQSARDAVASLSSEIQRLGPWAKSLRQVHREIERAK</sequence>
<keyword evidence="5" id="KW-1185">Reference proteome</keyword>
<organism evidence="4 5">
    <name type="scientific">Vibrio viridaestus</name>
    <dbReference type="NCBI Taxonomy" id="2487322"/>
    <lineage>
        <taxon>Bacteria</taxon>
        <taxon>Pseudomonadati</taxon>
        <taxon>Pseudomonadota</taxon>
        <taxon>Gammaproteobacteria</taxon>
        <taxon>Vibrionales</taxon>
        <taxon>Vibrionaceae</taxon>
        <taxon>Vibrio</taxon>
    </lineage>
</organism>
<evidence type="ECO:0000313" key="5">
    <source>
        <dbReference type="Proteomes" id="UP000281112"/>
    </source>
</evidence>
<keyword evidence="2" id="KW-1133">Transmembrane helix</keyword>
<dbReference type="Pfam" id="PF13401">
    <property type="entry name" value="AAA_22"/>
    <property type="match status" value="1"/>
</dbReference>
<name>A0A3N9TBT4_9VIBR</name>
<dbReference type="EMBL" id="RJVQ01000011">
    <property type="protein sequence ID" value="RQW61647.1"/>
    <property type="molecule type" value="Genomic_DNA"/>
</dbReference>
<dbReference type="PROSITE" id="PS51724">
    <property type="entry name" value="SPOR"/>
    <property type="match status" value="1"/>
</dbReference>
<dbReference type="GO" id="GO:0016887">
    <property type="term" value="F:ATP hydrolysis activity"/>
    <property type="evidence" value="ECO:0007669"/>
    <property type="project" value="InterPro"/>
</dbReference>
<dbReference type="InterPro" id="IPR007730">
    <property type="entry name" value="SPOR-like_dom"/>
</dbReference>
<feature type="region of interest" description="Disordered" evidence="1">
    <location>
        <begin position="347"/>
        <end position="398"/>
    </location>
</feature>
<comment type="caution">
    <text evidence="4">The sequence shown here is derived from an EMBL/GenBank/DDBJ whole genome shotgun (WGS) entry which is preliminary data.</text>
</comment>